<accession>A0ABX7EWG0</accession>
<dbReference type="InterPro" id="IPR003812">
    <property type="entry name" value="Fido"/>
</dbReference>
<dbReference type="InterPro" id="IPR053737">
    <property type="entry name" value="Type_II_TA_Toxin"/>
</dbReference>
<evidence type="ECO:0000259" key="2">
    <source>
        <dbReference type="Pfam" id="PF02661"/>
    </source>
</evidence>
<dbReference type="EMBL" id="CP032405">
    <property type="protein sequence ID" value="QRF52387.1"/>
    <property type="molecule type" value="Genomic_DNA"/>
</dbReference>
<evidence type="ECO:0000313" key="3">
    <source>
        <dbReference type="EMBL" id="QRF52387.1"/>
    </source>
</evidence>
<reference evidence="3 4" key="1">
    <citation type="submission" date="2018-09" db="EMBL/GenBank/DDBJ databases">
        <title>Rhizobium sp. MAE2-X.</title>
        <authorList>
            <person name="Lee Y."/>
            <person name="Jeon C.O."/>
        </authorList>
    </citation>
    <scope>NUCLEOTIDE SEQUENCE [LARGE SCALE GENOMIC DNA]</scope>
    <source>
        <strain evidence="3 4">MAE2-X</strain>
    </source>
</reference>
<name>A0ABX7EWG0_9HYPH</name>
<dbReference type="InterPro" id="IPR006440">
    <property type="entry name" value="Doc"/>
</dbReference>
<proteinExistence type="predicted"/>
<dbReference type="Gene3D" id="1.20.120.1870">
    <property type="entry name" value="Fic/DOC protein, Fido domain"/>
    <property type="match status" value="1"/>
</dbReference>
<protein>
    <recommendedName>
        <fullName evidence="2">Fido domain-containing protein</fullName>
    </recommendedName>
</protein>
<feature type="domain" description="Fido" evidence="2">
    <location>
        <begin position="55"/>
        <end position="135"/>
    </location>
</feature>
<dbReference type="Proteomes" id="UP000596351">
    <property type="component" value="Chromosome"/>
</dbReference>
<feature type="compositionally biased region" description="Polar residues" evidence="1">
    <location>
        <begin position="1"/>
        <end position="10"/>
    </location>
</feature>
<feature type="region of interest" description="Disordered" evidence="1">
    <location>
        <begin position="1"/>
        <end position="22"/>
    </location>
</feature>
<gene>
    <name evidence="3" type="ORF">D4A92_13585</name>
</gene>
<dbReference type="PANTHER" id="PTHR39426:SF1">
    <property type="entry name" value="HOMOLOGY TO DEATH-ON-CURING PROTEIN OF PHAGE P1"/>
    <property type="match status" value="1"/>
</dbReference>
<dbReference type="Pfam" id="PF02661">
    <property type="entry name" value="Fic"/>
    <property type="match status" value="1"/>
</dbReference>
<evidence type="ECO:0000313" key="4">
    <source>
        <dbReference type="Proteomes" id="UP000596351"/>
    </source>
</evidence>
<sequence>MAATQRSSLLKVQPGRPQSRLQPSRISTISSKICSSPTRSSWIIWPSERISEPLWIAIEDVIAINRRLLLGSSENHFLRDRFALEGALHRPRFQAEYRQISSVSWLACCIIQSIGKAHAFEQGNKRTAWLSGRYFIAVNGYRLSLDAEQQERLKYGIEDLIIGNDDPLCSRTGWSPC</sequence>
<evidence type="ECO:0000256" key="1">
    <source>
        <dbReference type="SAM" id="MobiDB-lite"/>
    </source>
</evidence>
<organism evidence="3 4">
    <name type="scientific">Rhizobium rosettiformans</name>
    <dbReference type="NCBI Taxonomy" id="1368430"/>
    <lineage>
        <taxon>Bacteria</taxon>
        <taxon>Pseudomonadati</taxon>
        <taxon>Pseudomonadota</taxon>
        <taxon>Alphaproteobacteria</taxon>
        <taxon>Hyphomicrobiales</taxon>
        <taxon>Rhizobiaceae</taxon>
        <taxon>Rhizobium/Agrobacterium group</taxon>
        <taxon>Rhizobium</taxon>
    </lineage>
</organism>
<dbReference type="PANTHER" id="PTHR39426">
    <property type="entry name" value="HOMOLOGY TO DEATH-ON-CURING PROTEIN OF PHAGE P1"/>
    <property type="match status" value="1"/>
</dbReference>
<keyword evidence="4" id="KW-1185">Reference proteome</keyword>